<dbReference type="Pfam" id="PF12854">
    <property type="entry name" value="PPR_1"/>
    <property type="match status" value="1"/>
</dbReference>
<protein>
    <recommendedName>
        <fullName evidence="4">DYW domain-containing protein</fullName>
    </recommendedName>
</protein>
<dbReference type="GO" id="GO:0009451">
    <property type="term" value="P:RNA modification"/>
    <property type="evidence" value="ECO:0007669"/>
    <property type="project" value="InterPro"/>
</dbReference>
<dbReference type="EMBL" id="LR721776">
    <property type="protein sequence ID" value="VVV64989.1"/>
    <property type="molecule type" value="Genomic_DNA"/>
</dbReference>
<evidence type="ECO:0000313" key="5">
    <source>
        <dbReference type="EMBL" id="VVV64989.1"/>
    </source>
</evidence>
<feature type="repeat" description="PPR" evidence="3">
    <location>
        <begin position="474"/>
        <end position="508"/>
    </location>
</feature>
<dbReference type="FunFam" id="1.25.40.10:FF:000470">
    <property type="entry name" value="Pentatricopeptide repeat-containing protein At5g66520"/>
    <property type="match status" value="1"/>
</dbReference>
<dbReference type="FunFam" id="1.25.40.10:FF:000348">
    <property type="entry name" value="Pentatricopeptide repeat-containing protein chloroplastic"/>
    <property type="match status" value="1"/>
</dbReference>
<proteinExistence type="inferred from homology"/>
<name>A0A5K0XHR1_9MAGN</name>
<evidence type="ECO:0000259" key="4">
    <source>
        <dbReference type="Pfam" id="PF14432"/>
    </source>
</evidence>
<organism evidence="5">
    <name type="scientific">Nymphaea colorata</name>
    <name type="common">pocket water lily</name>
    <dbReference type="NCBI Taxonomy" id="210225"/>
    <lineage>
        <taxon>Eukaryota</taxon>
        <taxon>Viridiplantae</taxon>
        <taxon>Streptophyta</taxon>
        <taxon>Embryophyta</taxon>
        <taxon>Tracheophyta</taxon>
        <taxon>Spermatophyta</taxon>
        <taxon>Magnoliopsida</taxon>
        <taxon>Nymphaeales</taxon>
        <taxon>Nymphaeaceae</taxon>
        <taxon>Nymphaea</taxon>
    </lineage>
</organism>
<dbReference type="OrthoDB" id="750171at2759"/>
<dbReference type="PROSITE" id="PS51375">
    <property type="entry name" value="PPR"/>
    <property type="match status" value="7"/>
</dbReference>
<dbReference type="InterPro" id="IPR046849">
    <property type="entry name" value="E2_motif"/>
</dbReference>
<dbReference type="Pfam" id="PF14432">
    <property type="entry name" value="DYW_deaminase"/>
    <property type="match status" value="1"/>
</dbReference>
<sequence>MPSGRGCKLTLNFTILESLLQSCRTLAQFKQIYSQMITCGLINDTYASSRLLRTCLSSEFRVAVDCSRRIFDNIKHPNVVIWNTMMKIYVSASRPECAILLYKSMLRDHSPADNFTFPILIQACTLRAWVEEGEQLHNHVVKLGFGSDAYVGNTLIHMYSVCEYLEDSRKVFDGMPQRDSVSWNAMLAGYAGQGWVDEAFFLFEMFPCRSVVAWNSMITMMGRQGLVPDARRLFDEMQERDVVSWSTMISCYEQNGAPAEAVELFGRMNHEGVMVDAVTMVTVVSACAQLMALKEGEGIHGLVVRMGFGSYTSLRNALLHMYARCGHVEIARKMFGEGTGFDLISWNSLITGYVKAGYLNDAKKLFDAMPERDIVSWSAMISGYAQHNHFRETLSLFREMQLHCVMPDDVTLVSVLSACAHLCALEQGSRIHAYVEKKNIEVDVILGTTLVDMYMKCGCVDDALKIFSEMQNRGTSSWNAIILGMAMNGHVEEAFSFFADMTQYGVAPNEITFIGILSACRHAGLVSEGRHYFQSMTKMHQILPNVKHYGCMVDLLGRAGFLKEAEDLISSMPMTPDIATWGALLGACKMHRNLDIGVRTAIQLLSLDPCHDGAHVLLSNIYALRGSWDNVNQVRSTMKRLRVLKEPGCSWIETDGVVHQFFAGDRAHPQSEEIESMLNEMAKRLRAEGYEPDTSQVSLDVDEEDKGSLLYMHSEKIAIAFGLISINMPLPIRIAKNLRICCDCHIVAKLVSRTFEREIVVRDRHRFHHFKQGLCSCSDYW</sequence>
<evidence type="ECO:0000256" key="2">
    <source>
        <dbReference type="ARBA" id="ARBA00022737"/>
    </source>
</evidence>
<accession>A0A5K0XHR1</accession>
<dbReference type="PANTHER" id="PTHR47926:SF436">
    <property type="entry name" value="PENTATRICOPEPTIDE REPEAT-CONTAINING PROTEIN ELI1, CHLOROPLASTIC-LIKE ISOFORM X2"/>
    <property type="match status" value="1"/>
</dbReference>
<dbReference type="Gene3D" id="1.25.40.10">
    <property type="entry name" value="Tetratricopeptide repeat domain"/>
    <property type="match status" value="6"/>
</dbReference>
<dbReference type="Pfam" id="PF20431">
    <property type="entry name" value="E_motif"/>
    <property type="match status" value="1"/>
</dbReference>
<evidence type="ECO:0000256" key="1">
    <source>
        <dbReference type="ARBA" id="ARBA00006643"/>
    </source>
</evidence>
<dbReference type="PANTHER" id="PTHR47926">
    <property type="entry name" value="PENTATRICOPEPTIDE REPEAT-CONTAINING PROTEIN"/>
    <property type="match status" value="1"/>
</dbReference>
<dbReference type="Pfam" id="PF20430">
    <property type="entry name" value="Eplus_motif"/>
    <property type="match status" value="1"/>
</dbReference>
<feature type="repeat" description="PPR" evidence="3">
    <location>
        <begin position="78"/>
        <end position="112"/>
    </location>
</feature>
<dbReference type="NCBIfam" id="TIGR00756">
    <property type="entry name" value="PPR"/>
    <property type="match status" value="7"/>
</dbReference>
<dbReference type="OMA" id="CEYLEDS"/>
<evidence type="ECO:0000256" key="3">
    <source>
        <dbReference type="PROSITE-ProRule" id="PRU00708"/>
    </source>
</evidence>
<dbReference type="InterPro" id="IPR011990">
    <property type="entry name" value="TPR-like_helical_dom_sf"/>
</dbReference>
<comment type="similarity">
    <text evidence="1">Belongs to the PPR family. PCMP-H subfamily.</text>
</comment>
<reference evidence="5" key="1">
    <citation type="submission" date="2019-09" db="EMBL/GenBank/DDBJ databases">
        <authorList>
            <person name="Zhang L."/>
        </authorList>
    </citation>
    <scope>NUCLEOTIDE SEQUENCE</scope>
</reference>
<gene>
    <name evidence="5" type="ORF">NYM_LOCUS6453</name>
</gene>
<dbReference type="FunFam" id="1.25.40.10:FF:000333">
    <property type="entry name" value="Pentatricopeptide repeat-containing protein"/>
    <property type="match status" value="1"/>
</dbReference>
<dbReference type="GO" id="GO:0003729">
    <property type="term" value="F:mRNA binding"/>
    <property type="evidence" value="ECO:0007669"/>
    <property type="project" value="UniProtKB-ARBA"/>
</dbReference>
<dbReference type="AlphaFoldDB" id="A0A5K0XHR1"/>
<dbReference type="InterPro" id="IPR046848">
    <property type="entry name" value="E_motif"/>
</dbReference>
<feature type="repeat" description="PPR" evidence="3">
    <location>
        <begin position="210"/>
        <end position="240"/>
    </location>
</feature>
<dbReference type="GO" id="GO:0008270">
    <property type="term" value="F:zinc ion binding"/>
    <property type="evidence" value="ECO:0007669"/>
    <property type="project" value="InterPro"/>
</dbReference>
<dbReference type="InterPro" id="IPR002885">
    <property type="entry name" value="PPR_rpt"/>
</dbReference>
<feature type="domain" description="DYW" evidence="4">
    <location>
        <begin position="689"/>
        <end position="781"/>
    </location>
</feature>
<feature type="repeat" description="PPR" evidence="3">
    <location>
        <begin position="342"/>
        <end position="376"/>
    </location>
</feature>
<feature type="repeat" description="PPR" evidence="3">
    <location>
        <begin position="443"/>
        <end position="473"/>
    </location>
</feature>
<dbReference type="FunFam" id="1.25.40.10:FF:000690">
    <property type="entry name" value="Pentatricopeptide repeat-containing protein"/>
    <property type="match status" value="1"/>
</dbReference>
<dbReference type="InterPro" id="IPR046960">
    <property type="entry name" value="PPR_At4g14850-like_plant"/>
</dbReference>
<keyword evidence="2" id="KW-0677">Repeat</keyword>
<feature type="repeat" description="PPR" evidence="3">
    <location>
        <begin position="241"/>
        <end position="275"/>
    </location>
</feature>
<dbReference type="Pfam" id="PF01535">
    <property type="entry name" value="PPR"/>
    <property type="match status" value="5"/>
</dbReference>
<dbReference type="Pfam" id="PF13041">
    <property type="entry name" value="PPR_2"/>
    <property type="match status" value="4"/>
</dbReference>
<dbReference type="Gramene" id="NC11G0119590.1">
    <property type="protein sequence ID" value="NC11G0119590.1:cds"/>
    <property type="gene ID" value="NC11G0119590"/>
</dbReference>
<dbReference type="InterPro" id="IPR032867">
    <property type="entry name" value="DYW_dom"/>
</dbReference>
<feature type="repeat" description="PPR" evidence="3">
    <location>
        <begin position="179"/>
        <end position="209"/>
    </location>
</feature>